<evidence type="ECO:0000313" key="2">
    <source>
        <dbReference type="Proteomes" id="UP000254208"/>
    </source>
</evidence>
<accession>A0A379FTJ5</accession>
<protein>
    <recommendedName>
        <fullName evidence="3">Phage protein D</fullName>
    </recommendedName>
</protein>
<dbReference type="InterPro" id="IPR054496">
    <property type="entry name" value="E217_GP41"/>
</dbReference>
<dbReference type="RefSeq" id="WP_115167516.1">
    <property type="nucleotide sequence ID" value="NZ_CP077317.1"/>
</dbReference>
<dbReference type="NCBIfam" id="NF047561">
    <property type="entry name" value="orf58_phage_fam"/>
    <property type="match status" value="1"/>
</dbReference>
<reference evidence="1 2" key="1">
    <citation type="submission" date="2018-06" db="EMBL/GenBank/DDBJ databases">
        <authorList>
            <consortium name="Pathogen Informatics"/>
            <person name="Doyle S."/>
        </authorList>
    </citation>
    <scope>NUCLEOTIDE SEQUENCE [LARGE SCALE GENOMIC DNA]</scope>
    <source>
        <strain evidence="1 2">NCTC11801</strain>
    </source>
</reference>
<evidence type="ECO:0000313" key="1">
    <source>
        <dbReference type="EMBL" id="SUC32001.1"/>
    </source>
</evidence>
<proteinExistence type="predicted"/>
<dbReference type="EMBL" id="UGTZ01000001">
    <property type="protein sequence ID" value="SUC32001.1"/>
    <property type="molecule type" value="Genomic_DNA"/>
</dbReference>
<name>A0A379FTJ5_PRORE</name>
<dbReference type="AlphaFoldDB" id="A0A379FTJ5"/>
<sequence length="274" mass="30680">MRQFGRQLKLVIGNTHESLEITNLRVTFEVKKTLTPEPNPAVIQIYNLNNSHRNLLTSKVFNRAALSVGYDELRLIYSGDIIEANTHRDGEDFISELICGDGFRAFTSTLVNKTLSAGQRDSDILKENAKAMGIDSGVTDLPYDRQLPRGKVLFGDAREVMHKIAKNNRAQWSIQDSQLTVLPHDKVLADNEGFVLSQETGLIGSPEKSDNGLRLTCLCNPALRIGGLVRVQSIINEYNGDFKITELSHFGDFMSDQWYSQMTCIGGKFKKVEK</sequence>
<dbReference type="GeneID" id="93674908"/>
<gene>
    <name evidence="1" type="ORF">NCTC11801_02974</name>
</gene>
<dbReference type="Pfam" id="PF22759">
    <property type="entry name" value="E217_GP41"/>
    <property type="match status" value="1"/>
</dbReference>
<evidence type="ECO:0008006" key="3">
    <source>
        <dbReference type="Google" id="ProtNLM"/>
    </source>
</evidence>
<dbReference type="Proteomes" id="UP000254208">
    <property type="component" value="Unassembled WGS sequence"/>
</dbReference>
<organism evidence="1 2">
    <name type="scientific">Providencia rettgeri</name>
    <dbReference type="NCBI Taxonomy" id="587"/>
    <lineage>
        <taxon>Bacteria</taxon>
        <taxon>Pseudomonadati</taxon>
        <taxon>Pseudomonadota</taxon>
        <taxon>Gammaproteobacteria</taxon>
        <taxon>Enterobacterales</taxon>
        <taxon>Morganellaceae</taxon>
        <taxon>Providencia</taxon>
    </lineage>
</organism>